<name>A0A7W9YB68_9HYPH</name>
<dbReference type="RefSeq" id="WP_183996431.1">
    <property type="nucleotide sequence ID" value="NZ_BMHW01000009.1"/>
</dbReference>
<evidence type="ECO:0000313" key="2">
    <source>
        <dbReference type="EMBL" id="MBB6165291.1"/>
    </source>
</evidence>
<dbReference type="InterPro" id="IPR011042">
    <property type="entry name" value="6-blade_b-propeller_TolB-like"/>
</dbReference>
<dbReference type="Proteomes" id="UP000547879">
    <property type="component" value="Unassembled WGS sequence"/>
</dbReference>
<dbReference type="AlphaFoldDB" id="A0A7W9YB68"/>
<dbReference type="PANTHER" id="PTHR36842">
    <property type="entry name" value="PROTEIN TOLB HOMOLOG"/>
    <property type="match status" value="1"/>
</dbReference>
<dbReference type="SUPFAM" id="SSF82171">
    <property type="entry name" value="DPP6 N-terminal domain-like"/>
    <property type="match status" value="1"/>
</dbReference>
<comment type="caution">
    <text evidence="2">The sequence shown here is derived from an EMBL/GenBank/DDBJ whole genome shotgun (WGS) entry which is preliminary data.</text>
</comment>
<dbReference type="EMBL" id="JACHEG010000008">
    <property type="protein sequence ID" value="MBB6165291.1"/>
    <property type="molecule type" value="Genomic_DNA"/>
</dbReference>
<keyword evidence="3" id="KW-1185">Reference proteome</keyword>
<dbReference type="InterPro" id="IPR011659">
    <property type="entry name" value="WD40"/>
</dbReference>
<protein>
    <submittedName>
        <fullName evidence="2">Tol biopolymer transport system component</fullName>
    </submittedName>
</protein>
<evidence type="ECO:0000313" key="3">
    <source>
        <dbReference type="Proteomes" id="UP000547879"/>
    </source>
</evidence>
<gene>
    <name evidence="2" type="ORF">HNQ72_005137</name>
</gene>
<sequence>MTTHVKSSPATELAVKNYGRQLVPGQRSLLAIHDLATGTRRVILETNHLIEAPNWTPDGEQLIFNGGGQLWRIGLDGSDLQLIHTGLLADLNNDHVLSPDGRSIYVSSNDGHLYKIRLDAGAPVRVSNQHDKPFRYYLHGVSPDERELAFVGIEGSGPEARRNLYVIASEGGTDRRLLDSAKPSDGPEYSPDGRWIYFSSELRSSKPGHAQVFRMDRNGGEIRQFTFDNRVNWFPHISPDGSTIVFLSYPAGTIGHPPDKDVIIRSMTPEGENVTDVAAFYGGQGTINVNSWAPDSRRFAYIEYPIGRS</sequence>
<reference evidence="2 3" key="1">
    <citation type="submission" date="2020-08" db="EMBL/GenBank/DDBJ databases">
        <title>Genomic Encyclopedia of Type Strains, Phase IV (KMG-IV): sequencing the most valuable type-strain genomes for metagenomic binning, comparative biology and taxonomic classification.</title>
        <authorList>
            <person name="Goeker M."/>
        </authorList>
    </citation>
    <scope>NUCLEOTIDE SEQUENCE [LARGE SCALE GENOMIC DNA]</scope>
    <source>
        <strain evidence="2 3">DSM 100734</strain>
    </source>
</reference>
<organism evidence="2 3">
    <name type="scientific">Rhizobium wenxiniae</name>
    <dbReference type="NCBI Taxonomy" id="1737357"/>
    <lineage>
        <taxon>Bacteria</taxon>
        <taxon>Pseudomonadati</taxon>
        <taxon>Pseudomonadota</taxon>
        <taxon>Alphaproteobacteria</taxon>
        <taxon>Hyphomicrobiales</taxon>
        <taxon>Rhizobiaceae</taxon>
        <taxon>Rhizobium/Agrobacterium group</taxon>
        <taxon>Rhizobium</taxon>
    </lineage>
</organism>
<comment type="similarity">
    <text evidence="1">Belongs to the TolB family.</text>
</comment>
<proteinExistence type="inferred from homology"/>
<accession>A0A7W9YB68</accession>
<evidence type="ECO:0000256" key="1">
    <source>
        <dbReference type="ARBA" id="ARBA00009820"/>
    </source>
</evidence>
<dbReference type="Gene3D" id="2.120.10.30">
    <property type="entry name" value="TolB, C-terminal domain"/>
    <property type="match status" value="1"/>
</dbReference>
<dbReference type="Pfam" id="PF07676">
    <property type="entry name" value="PD40"/>
    <property type="match status" value="4"/>
</dbReference>
<dbReference type="PANTHER" id="PTHR36842:SF1">
    <property type="entry name" value="PROTEIN TOLB"/>
    <property type="match status" value="1"/>
</dbReference>